<keyword evidence="4" id="KW-0732">Signal</keyword>
<dbReference type="InterPro" id="IPR057336">
    <property type="entry name" value="GerAC_N"/>
</dbReference>
<sequence>MKKRMIILFKILISTVILFNLTGCWNANELNTLPIVVGIGIDKAPSDEEVQVVAQIIKPQELQGSLGSSDGGGEAYWNLTSTGETIFDAIREMTHESSGRLYTAHNQIIVIGNKIASEGVQKYLDFFMRAHETRPNTLIVISSNTSTEILDTKPELTRIPAESITRLSEAQEIQSHSKKVTFQDFTNYLMSKTTSPVAPLITSLKDKETSTLKIEGMAIFKGDQMVGQLDESESRGLLWVTGDIKTGALVVPYKNEVVTLEIINAKRKITPKIQGDNIYIHVEIKEEGKIVEQTSKENLATLQDFEELKKVQNEAIKSEILSALNKAQELNTDIFGFGEEIHKKYKEEWKEISSNWDKIFPSIEVEIEIQSSIDSTGKISHPAVPQSLE</sequence>
<dbReference type="Gene3D" id="3.30.300.210">
    <property type="entry name" value="Nutrient germinant receptor protein C, domain 3"/>
    <property type="match status" value="1"/>
</dbReference>
<evidence type="ECO:0000313" key="10">
    <source>
        <dbReference type="EMBL" id="MPW25468.1"/>
    </source>
</evidence>
<dbReference type="GO" id="GO:0016020">
    <property type="term" value="C:membrane"/>
    <property type="evidence" value="ECO:0007669"/>
    <property type="project" value="UniProtKB-SubCell"/>
</dbReference>
<protein>
    <submittedName>
        <fullName evidence="10">Ger(X)C family spore germination protein</fullName>
    </submittedName>
</protein>
<evidence type="ECO:0000256" key="3">
    <source>
        <dbReference type="ARBA" id="ARBA00022544"/>
    </source>
</evidence>
<comment type="caution">
    <text evidence="10">The sequence shown here is derived from an EMBL/GenBank/DDBJ whole genome shotgun (WGS) entry which is preliminary data.</text>
</comment>
<keyword evidence="6" id="KW-0564">Palmitate</keyword>
<evidence type="ECO:0000256" key="1">
    <source>
        <dbReference type="ARBA" id="ARBA00004635"/>
    </source>
</evidence>
<dbReference type="Gene3D" id="6.20.190.10">
    <property type="entry name" value="Nutrient germinant receptor protein C, domain 1"/>
    <property type="match status" value="1"/>
</dbReference>
<dbReference type="PANTHER" id="PTHR35789">
    <property type="entry name" value="SPORE GERMINATION PROTEIN B3"/>
    <property type="match status" value="1"/>
</dbReference>
<dbReference type="RefSeq" id="WP_152802986.1">
    <property type="nucleotide sequence ID" value="NZ_WHNX01000008.1"/>
</dbReference>
<dbReference type="Proteomes" id="UP000440004">
    <property type="component" value="Unassembled WGS sequence"/>
</dbReference>
<evidence type="ECO:0000259" key="8">
    <source>
        <dbReference type="Pfam" id="PF05504"/>
    </source>
</evidence>
<dbReference type="InterPro" id="IPR008844">
    <property type="entry name" value="Spore_GerAC-like"/>
</dbReference>
<dbReference type="Pfam" id="PF25198">
    <property type="entry name" value="Spore_GerAC_N"/>
    <property type="match status" value="1"/>
</dbReference>
<evidence type="ECO:0000256" key="4">
    <source>
        <dbReference type="ARBA" id="ARBA00022729"/>
    </source>
</evidence>
<evidence type="ECO:0000313" key="11">
    <source>
        <dbReference type="Proteomes" id="UP000440004"/>
    </source>
</evidence>
<dbReference type="InterPro" id="IPR038501">
    <property type="entry name" value="Spore_GerAC_C_sf"/>
</dbReference>
<evidence type="ECO:0000256" key="7">
    <source>
        <dbReference type="ARBA" id="ARBA00023288"/>
    </source>
</evidence>
<evidence type="ECO:0000259" key="9">
    <source>
        <dbReference type="Pfam" id="PF25198"/>
    </source>
</evidence>
<name>A0A6A7K7I1_9FIRM</name>
<keyword evidence="3" id="KW-0309">Germination</keyword>
<dbReference type="Pfam" id="PF05504">
    <property type="entry name" value="Spore_GerAC"/>
    <property type="match status" value="1"/>
</dbReference>
<keyword evidence="7" id="KW-0449">Lipoprotein</keyword>
<proteinExistence type="inferred from homology"/>
<dbReference type="EMBL" id="WHNX01000008">
    <property type="protein sequence ID" value="MPW25468.1"/>
    <property type="molecule type" value="Genomic_DNA"/>
</dbReference>
<comment type="subcellular location">
    <subcellularLocation>
        <location evidence="1">Membrane</location>
        <topology evidence="1">Lipid-anchor</topology>
    </subcellularLocation>
</comment>
<dbReference type="PANTHER" id="PTHR35789:SF1">
    <property type="entry name" value="SPORE GERMINATION PROTEIN B3"/>
    <property type="match status" value="1"/>
</dbReference>
<dbReference type="GO" id="GO:0009847">
    <property type="term" value="P:spore germination"/>
    <property type="evidence" value="ECO:0007669"/>
    <property type="project" value="InterPro"/>
</dbReference>
<accession>A0A6A7K7I1</accession>
<dbReference type="NCBIfam" id="TIGR02887">
    <property type="entry name" value="spore_ger_x_C"/>
    <property type="match status" value="1"/>
</dbReference>
<organism evidence="10 11">
    <name type="scientific">Alkalibaculum sporogenes</name>
    <dbReference type="NCBI Taxonomy" id="2655001"/>
    <lineage>
        <taxon>Bacteria</taxon>
        <taxon>Bacillati</taxon>
        <taxon>Bacillota</taxon>
        <taxon>Clostridia</taxon>
        <taxon>Eubacteriales</taxon>
        <taxon>Eubacteriaceae</taxon>
        <taxon>Alkalibaculum</taxon>
    </lineage>
</organism>
<gene>
    <name evidence="10" type="ORF">GC105_06675</name>
</gene>
<evidence type="ECO:0000256" key="2">
    <source>
        <dbReference type="ARBA" id="ARBA00007886"/>
    </source>
</evidence>
<evidence type="ECO:0000256" key="6">
    <source>
        <dbReference type="ARBA" id="ARBA00023139"/>
    </source>
</evidence>
<evidence type="ECO:0000256" key="5">
    <source>
        <dbReference type="ARBA" id="ARBA00023136"/>
    </source>
</evidence>
<keyword evidence="11" id="KW-1185">Reference proteome</keyword>
<feature type="domain" description="Spore germination GerAC-like C-terminal" evidence="8">
    <location>
        <begin position="215"/>
        <end position="377"/>
    </location>
</feature>
<dbReference type="AlphaFoldDB" id="A0A6A7K7I1"/>
<dbReference type="InterPro" id="IPR046953">
    <property type="entry name" value="Spore_GerAC-like_C"/>
</dbReference>
<reference evidence="10 11" key="1">
    <citation type="submission" date="2019-10" db="EMBL/GenBank/DDBJ databases">
        <title>Alkalibaculum tamaniensis sp.nov., a new alkaliphilic acetogen, isolated on methoxylated aromatics from a mud volcano.</title>
        <authorList>
            <person name="Khomyakova M.A."/>
            <person name="Merkel A.Y."/>
            <person name="Bonch-Osmolovskaya E.A."/>
            <person name="Slobodkin A.I."/>
        </authorList>
    </citation>
    <scope>NUCLEOTIDE SEQUENCE [LARGE SCALE GENOMIC DNA]</scope>
    <source>
        <strain evidence="10 11">M08DMB</strain>
    </source>
</reference>
<keyword evidence="5" id="KW-0472">Membrane</keyword>
<feature type="domain" description="Spore germination protein N-terminal" evidence="9">
    <location>
        <begin position="27"/>
        <end position="202"/>
    </location>
</feature>
<comment type="similarity">
    <text evidence="2">Belongs to the GerABKC lipoprotein family.</text>
</comment>